<dbReference type="InterPro" id="IPR000683">
    <property type="entry name" value="Gfo/Idh/MocA-like_OxRdtase_N"/>
</dbReference>
<reference evidence="3 4" key="1">
    <citation type="submission" date="2020-08" db="EMBL/GenBank/DDBJ databases">
        <title>Genome sequence of Nocardioides mesophilus KACC 16243T.</title>
        <authorList>
            <person name="Hyun D.-W."/>
            <person name="Bae J.-W."/>
        </authorList>
    </citation>
    <scope>NUCLEOTIDE SEQUENCE [LARGE SCALE GENOMIC DNA]</scope>
    <source>
        <strain evidence="3 4">KACC 16243</strain>
    </source>
</reference>
<dbReference type="PANTHER" id="PTHR43377:SF1">
    <property type="entry name" value="BILIVERDIN REDUCTASE A"/>
    <property type="match status" value="1"/>
</dbReference>
<dbReference type="AlphaFoldDB" id="A0A7G9RG52"/>
<dbReference type="GO" id="GO:0000166">
    <property type="term" value="F:nucleotide binding"/>
    <property type="evidence" value="ECO:0007669"/>
    <property type="project" value="InterPro"/>
</dbReference>
<evidence type="ECO:0000259" key="1">
    <source>
        <dbReference type="Pfam" id="PF01408"/>
    </source>
</evidence>
<keyword evidence="4" id="KW-1185">Reference proteome</keyword>
<organism evidence="3 4">
    <name type="scientific">Nocardioides mesophilus</name>
    <dbReference type="NCBI Taxonomy" id="433659"/>
    <lineage>
        <taxon>Bacteria</taxon>
        <taxon>Bacillati</taxon>
        <taxon>Actinomycetota</taxon>
        <taxon>Actinomycetes</taxon>
        <taxon>Propionibacteriales</taxon>
        <taxon>Nocardioidaceae</taxon>
        <taxon>Nocardioides</taxon>
    </lineage>
</organism>
<dbReference type="KEGG" id="nmes:H9L09_09865"/>
<evidence type="ECO:0000313" key="4">
    <source>
        <dbReference type="Proteomes" id="UP000515947"/>
    </source>
</evidence>
<feature type="domain" description="GFO/IDH/MocA-like oxidoreductase" evidence="2">
    <location>
        <begin position="127"/>
        <end position="247"/>
    </location>
</feature>
<dbReference type="SUPFAM" id="SSF51735">
    <property type="entry name" value="NAD(P)-binding Rossmann-fold domains"/>
    <property type="match status" value="1"/>
</dbReference>
<gene>
    <name evidence="3" type="ORF">H9L09_09865</name>
</gene>
<dbReference type="InterPro" id="IPR055170">
    <property type="entry name" value="GFO_IDH_MocA-like_dom"/>
</dbReference>
<evidence type="ECO:0000313" key="3">
    <source>
        <dbReference type="EMBL" id="QNN54577.1"/>
    </source>
</evidence>
<dbReference type="Gene3D" id="3.40.50.720">
    <property type="entry name" value="NAD(P)-binding Rossmann-like Domain"/>
    <property type="match status" value="1"/>
</dbReference>
<feature type="domain" description="Gfo/Idh/MocA-like oxidoreductase N-terminal" evidence="1">
    <location>
        <begin position="3"/>
        <end position="119"/>
    </location>
</feature>
<protein>
    <submittedName>
        <fullName evidence="3">Gfo/Idh/MocA family oxidoreductase</fullName>
    </submittedName>
</protein>
<dbReference type="Gene3D" id="3.30.360.10">
    <property type="entry name" value="Dihydrodipicolinate Reductase, domain 2"/>
    <property type="match status" value="1"/>
</dbReference>
<proteinExistence type="predicted"/>
<dbReference type="PANTHER" id="PTHR43377">
    <property type="entry name" value="BILIVERDIN REDUCTASE A"/>
    <property type="match status" value="1"/>
</dbReference>
<dbReference type="EMBL" id="CP060713">
    <property type="protein sequence ID" value="QNN54577.1"/>
    <property type="molecule type" value="Genomic_DNA"/>
</dbReference>
<accession>A0A7G9RG52</accession>
<dbReference type="Pfam" id="PF22725">
    <property type="entry name" value="GFO_IDH_MocA_C3"/>
    <property type="match status" value="1"/>
</dbReference>
<dbReference type="Pfam" id="PF01408">
    <property type="entry name" value="GFO_IDH_MocA"/>
    <property type="match status" value="1"/>
</dbReference>
<dbReference type="SUPFAM" id="SSF55347">
    <property type="entry name" value="Glyceraldehyde-3-phosphate dehydrogenase-like, C-terminal domain"/>
    <property type="match status" value="1"/>
</dbReference>
<dbReference type="RefSeq" id="WP_187580417.1">
    <property type="nucleotide sequence ID" value="NZ_CP060713.1"/>
</dbReference>
<dbReference type="Proteomes" id="UP000515947">
    <property type="component" value="Chromosome"/>
</dbReference>
<evidence type="ECO:0000259" key="2">
    <source>
        <dbReference type="Pfam" id="PF22725"/>
    </source>
</evidence>
<dbReference type="InterPro" id="IPR051450">
    <property type="entry name" value="Gfo/Idh/MocA_Oxidoreductases"/>
</dbReference>
<dbReference type="InterPro" id="IPR036291">
    <property type="entry name" value="NAD(P)-bd_dom_sf"/>
</dbReference>
<name>A0A7G9RG52_9ACTN</name>
<sequence length="329" mass="35206">MLEVAVVGLGWWGQNVIGALADSDLVRVRVGVDPDPHSRERVERHGTRTVADLDAALADAGVDAVVLCTPHRLHVDQMVAAAAAGKHVFCEKPFSDSASEADRALEALSTAGVRVGIGHERRFEPAVQELRERVRSGDLGVPLVFEGNFSQDKFLALPPDNWRLSREHAPVGPLSATGIHLVDLAISVFGAPATVWAQLATRATGFANGDTLTITLTFVGGGTAVINAVLTTPFIGRVCVVGSQGWMEIRDRSHPESPSGWDVTTHHRGGTPEVRFFPPHPSVRANLEAFARSVLGEADYPVTLEEIRSNVRAFAAITRSVETGAIETV</sequence>